<dbReference type="Proteomes" id="UP001054837">
    <property type="component" value="Unassembled WGS sequence"/>
</dbReference>
<dbReference type="AlphaFoldDB" id="A0AAV4NG51"/>
<proteinExistence type="predicted"/>
<gene>
    <name evidence="1" type="ORF">CDAR_97681</name>
</gene>
<name>A0AAV4NG51_9ARAC</name>
<dbReference type="EMBL" id="BPLQ01001613">
    <property type="protein sequence ID" value="GIX83344.1"/>
    <property type="molecule type" value="Genomic_DNA"/>
</dbReference>
<sequence length="167" mass="18882">MLDEENTDILLFEEKLRKVSFGLLGSIENAFYSHGINIRCNPIFHETGLNYLPNPTEVLNSPVVRSFGTLHSTLFAQTEQTHNDAVLYSPIITEFPSLIYSYPEGGPLCPNAECPGCRINNECPDPVHRERYVRRAVRPLMIRRTLASRVATCVGEDKQLIYNVKDA</sequence>
<protein>
    <submittedName>
        <fullName evidence="1">Uncharacterized protein</fullName>
    </submittedName>
</protein>
<comment type="caution">
    <text evidence="1">The sequence shown here is derived from an EMBL/GenBank/DDBJ whole genome shotgun (WGS) entry which is preliminary data.</text>
</comment>
<keyword evidence="2" id="KW-1185">Reference proteome</keyword>
<accession>A0AAV4NG51</accession>
<evidence type="ECO:0000313" key="2">
    <source>
        <dbReference type="Proteomes" id="UP001054837"/>
    </source>
</evidence>
<evidence type="ECO:0000313" key="1">
    <source>
        <dbReference type="EMBL" id="GIX83344.1"/>
    </source>
</evidence>
<organism evidence="1 2">
    <name type="scientific">Caerostris darwini</name>
    <dbReference type="NCBI Taxonomy" id="1538125"/>
    <lineage>
        <taxon>Eukaryota</taxon>
        <taxon>Metazoa</taxon>
        <taxon>Ecdysozoa</taxon>
        <taxon>Arthropoda</taxon>
        <taxon>Chelicerata</taxon>
        <taxon>Arachnida</taxon>
        <taxon>Araneae</taxon>
        <taxon>Araneomorphae</taxon>
        <taxon>Entelegynae</taxon>
        <taxon>Araneoidea</taxon>
        <taxon>Araneidae</taxon>
        <taxon>Caerostris</taxon>
    </lineage>
</organism>
<reference evidence="1 2" key="1">
    <citation type="submission" date="2021-06" db="EMBL/GenBank/DDBJ databases">
        <title>Caerostris darwini draft genome.</title>
        <authorList>
            <person name="Kono N."/>
            <person name="Arakawa K."/>
        </authorList>
    </citation>
    <scope>NUCLEOTIDE SEQUENCE [LARGE SCALE GENOMIC DNA]</scope>
</reference>